<dbReference type="Proteomes" id="UP000594638">
    <property type="component" value="Unassembled WGS sequence"/>
</dbReference>
<evidence type="ECO:0000313" key="2">
    <source>
        <dbReference type="Proteomes" id="UP000594638"/>
    </source>
</evidence>
<evidence type="ECO:0000313" key="1">
    <source>
        <dbReference type="EMBL" id="CAA3014685.1"/>
    </source>
</evidence>
<reference evidence="1 2" key="1">
    <citation type="submission" date="2019-12" db="EMBL/GenBank/DDBJ databases">
        <authorList>
            <person name="Alioto T."/>
            <person name="Alioto T."/>
            <person name="Gomez Garrido J."/>
        </authorList>
    </citation>
    <scope>NUCLEOTIDE SEQUENCE [LARGE SCALE GENOMIC DNA]</scope>
</reference>
<dbReference type="Gramene" id="OE9A098721T1">
    <property type="protein sequence ID" value="OE9A098721C1"/>
    <property type="gene ID" value="OE9A098721"/>
</dbReference>
<proteinExistence type="predicted"/>
<dbReference type="EMBL" id="CACTIH010007500">
    <property type="protein sequence ID" value="CAA3014685.1"/>
    <property type="molecule type" value="Genomic_DNA"/>
</dbReference>
<name>A0A8S0UDM1_OLEEU</name>
<comment type="caution">
    <text evidence="1">The sequence shown here is derived from an EMBL/GenBank/DDBJ whole genome shotgun (WGS) entry which is preliminary data.</text>
</comment>
<sequence length="138" mass="15770">MTIAMALNTVKISLITRMDGHRSRGLDIITSDQVAFSVHCWCFSPWRKITRFSIFLIVAKWKESIFVVAMFVLREIGFIKQHPGLCISSKFYQACTSDWCLQKLPGYHDQSELWTAFGGGREQPPLTVNFELQLGKPV</sequence>
<organism evidence="1 2">
    <name type="scientific">Olea europaea subsp. europaea</name>
    <dbReference type="NCBI Taxonomy" id="158383"/>
    <lineage>
        <taxon>Eukaryota</taxon>
        <taxon>Viridiplantae</taxon>
        <taxon>Streptophyta</taxon>
        <taxon>Embryophyta</taxon>
        <taxon>Tracheophyta</taxon>
        <taxon>Spermatophyta</taxon>
        <taxon>Magnoliopsida</taxon>
        <taxon>eudicotyledons</taxon>
        <taxon>Gunneridae</taxon>
        <taxon>Pentapetalae</taxon>
        <taxon>asterids</taxon>
        <taxon>lamiids</taxon>
        <taxon>Lamiales</taxon>
        <taxon>Oleaceae</taxon>
        <taxon>Oleeae</taxon>
        <taxon>Olea</taxon>
    </lineage>
</organism>
<gene>
    <name evidence="1" type="ORF">OLEA9_A098721</name>
</gene>
<dbReference type="AlphaFoldDB" id="A0A8S0UDM1"/>
<accession>A0A8S0UDM1</accession>
<keyword evidence="2" id="KW-1185">Reference proteome</keyword>
<protein>
    <submittedName>
        <fullName evidence="1">Histone H3.3</fullName>
    </submittedName>
</protein>